<comment type="caution">
    <text evidence="1">The sequence shown here is derived from an EMBL/GenBank/DDBJ whole genome shotgun (WGS) entry which is preliminary data.</text>
</comment>
<dbReference type="Pfam" id="PF25682">
    <property type="entry name" value="Phage_VG64"/>
    <property type="match status" value="1"/>
</dbReference>
<evidence type="ECO:0000313" key="1">
    <source>
        <dbReference type="EMBL" id="NLH34483.1"/>
    </source>
</evidence>
<name>A0A847J0T4_9LACT</name>
<sequence length="123" mass="13733">MVVALATVLLTACSEAEKVSSNMSQDADNFKIDRQITVINTRTDKVILQATGKMSVERNGKKTIIVIKTGKKQFKKHLIYENSWTASSIEQIESSPSNPYAYNFVVNPKAIMHGWTDIQVVND</sequence>
<proteinExistence type="predicted"/>
<reference evidence="1 2" key="1">
    <citation type="journal article" date="2020" name="Biotechnol. Biofuels">
        <title>New insights from the biogas microbiome by comprehensive genome-resolved metagenomics of nearly 1600 species originating from multiple anaerobic digesters.</title>
        <authorList>
            <person name="Campanaro S."/>
            <person name="Treu L."/>
            <person name="Rodriguez-R L.M."/>
            <person name="Kovalovszki A."/>
            <person name="Ziels R.M."/>
            <person name="Maus I."/>
            <person name="Zhu X."/>
            <person name="Kougias P.G."/>
            <person name="Basile A."/>
            <person name="Luo G."/>
            <person name="Schluter A."/>
            <person name="Konstantinidis K.T."/>
            <person name="Angelidaki I."/>
        </authorList>
    </citation>
    <scope>NUCLEOTIDE SEQUENCE [LARGE SCALE GENOMIC DNA]</scope>
    <source>
        <strain evidence="1">AS27yjCOA_61</strain>
    </source>
</reference>
<organism evidence="1 2">
    <name type="scientific">Pseudolactococcus chungangensis</name>
    <dbReference type="NCBI Taxonomy" id="451457"/>
    <lineage>
        <taxon>Bacteria</taxon>
        <taxon>Bacillati</taxon>
        <taxon>Bacillota</taxon>
        <taxon>Bacilli</taxon>
        <taxon>Lactobacillales</taxon>
        <taxon>Streptococcaceae</taxon>
        <taxon>Pseudolactococcus</taxon>
    </lineage>
</organism>
<accession>A0A847J0T4</accession>
<protein>
    <submittedName>
        <fullName evidence="1">Uncharacterized protein</fullName>
    </submittedName>
</protein>
<evidence type="ECO:0000313" key="2">
    <source>
        <dbReference type="Proteomes" id="UP000559962"/>
    </source>
</evidence>
<dbReference type="AlphaFoldDB" id="A0A847J0T4"/>
<dbReference type="EMBL" id="JAAYVO010000005">
    <property type="protein sequence ID" value="NLH34483.1"/>
    <property type="molecule type" value="Genomic_DNA"/>
</dbReference>
<gene>
    <name evidence="1" type="ORF">GX453_00345</name>
</gene>
<dbReference type="Proteomes" id="UP000559962">
    <property type="component" value="Unassembled WGS sequence"/>
</dbReference>
<dbReference type="InterPro" id="IPR058243">
    <property type="entry name" value="Phage_VG64"/>
</dbReference>